<dbReference type="InterPro" id="IPR048574">
    <property type="entry name" value="RUBY_RBDX"/>
</dbReference>
<dbReference type="SMART" id="SM00903">
    <property type="entry name" value="Flavin_Reduct"/>
    <property type="match status" value="1"/>
</dbReference>
<evidence type="ECO:0000256" key="1">
    <source>
        <dbReference type="ARBA" id="ARBA00023002"/>
    </source>
</evidence>
<organism evidence="3 4">
    <name type="scientific">Treponema rectale</name>
    <dbReference type="NCBI Taxonomy" id="744512"/>
    <lineage>
        <taxon>Bacteria</taxon>
        <taxon>Pseudomonadati</taxon>
        <taxon>Spirochaetota</taxon>
        <taxon>Spirochaetia</taxon>
        <taxon>Spirochaetales</taxon>
        <taxon>Treponemataceae</taxon>
        <taxon>Treponema</taxon>
    </lineage>
</organism>
<dbReference type="GO" id="GO:0005506">
    <property type="term" value="F:iron ion binding"/>
    <property type="evidence" value="ECO:0007669"/>
    <property type="project" value="InterPro"/>
</dbReference>
<dbReference type="Pfam" id="PF01613">
    <property type="entry name" value="Flavin_Reduct"/>
    <property type="match status" value="1"/>
</dbReference>
<evidence type="ECO:0000259" key="2">
    <source>
        <dbReference type="PROSITE" id="PS50903"/>
    </source>
</evidence>
<dbReference type="GO" id="GO:0010181">
    <property type="term" value="F:FMN binding"/>
    <property type="evidence" value="ECO:0007669"/>
    <property type="project" value="InterPro"/>
</dbReference>
<dbReference type="InterPro" id="IPR002563">
    <property type="entry name" value="Flavin_Rdtase-like_dom"/>
</dbReference>
<keyword evidence="1" id="KW-0560">Oxidoreductase</keyword>
<dbReference type="Gene3D" id="2.20.28.10">
    <property type="match status" value="1"/>
</dbReference>
<dbReference type="PROSITE" id="PS50903">
    <property type="entry name" value="RUBREDOXIN_LIKE"/>
    <property type="match status" value="1"/>
</dbReference>
<dbReference type="PANTHER" id="PTHR30466:SF1">
    <property type="entry name" value="FMN REDUCTASE (NADH) RUTF"/>
    <property type="match status" value="1"/>
</dbReference>
<dbReference type="AlphaFoldDB" id="A0A7M1XL80"/>
<dbReference type="Proteomes" id="UP000593591">
    <property type="component" value="Chromosome"/>
</dbReference>
<reference evidence="3 4" key="1">
    <citation type="submission" date="2018-08" db="EMBL/GenBank/DDBJ databases">
        <title>The first complete genome of Treponema rectale (CHPAT), a commensal spirochete of the bovine rectum.</title>
        <authorList>
            <person name="Staton G.J."/>
            <person name="Clegg S.R."/>
            <person name="Carter S.D."/>
            <person name="Radford A.D."/>
            <person name="Darby A."/>
            <person name="Hall N."/>
            <person name="Birtles R.J."/>
            <person name="Evans N.J."/>
        </authorList>
    </citation>
    <scope>NUCLEOTIDE SEQUENCE [LARGE SCALE GENOMIC DNA]</scope>
    <source>
        <strain evidence="3 4">CHPA</strain>
    </source>
</reference>
<dbReference type="KEGG" id="trc:DYE49_03375"/>
<name>A0A7M1XL80_9SPIR</name>
<accession>A0A7M1XL80</accession>
<gene>
    <name evidence="3" type="ORF">DYE49_03375</name>
</gene>
<dbReference type="InterPro" id="IPR012349">
    <property type="entry name" value="Split_barrel_FMN-bd"/>
</dbReference>
<evidence type="ECO:0000313" key="3">
    <source>
        <dbReference type="EMBL" id="QOS39551.1"/>
    </source>
</evidence>
<dbReference type="SUPFAM" id="SSF50475">
    <property type="entry name" value="FMN-binding split barrel"/>
    <property type="match status" value="1"/>
</dbReference>
<dbReference type="GO" id="GO:0042602">
    <property type="term" value="F:riboflavin reductase (NADPH) activity"/>
    <property type="evidence" value="ECO:0007669"/>
    <property type="project" value="TreeGrafter"/>
</dbReference>
<evidence type="ECO:0000313" key="4">
    <source>
        <dbReference type="Proteomes" id="UP000593591"/>
    </source>
</evidence>
<protein>
    <recommendedName>
        <fullName evidence="2">Rubredoxin-like domain-containing protein</fullName>
    </recommendedName>
</protein>
<feature type="domain" description="Rubredoxin-like" evidence="2">
    <location>
        <begin position="164"/>
        <end position="200"/>
    </location>
</feature>
<dbReference type="InterPro" id="IPR024934">
    <property type="entry name" value="Rubredoxin-like_dom"/>
</dbReference>
<dbReference type="PANTHER" id="PTHR30466">
    <property type="entry name" value="FLAVIN REDUCTASE"/>
    <property type="match status" value="1"/>
</dbReference>
<dbReference type="EMBL" id="CP031517">
    <property type="protein sequence ID" value="QOS39551.1"/>
    <property type="molecule type" value="Genomic_DNA"/>
</dbReference>
<dbReference type="InterPro" id="IPR050268">
    <property type="entry name" value="NADH-dep_flavin_reductase"/>
</dbReference>
<dbReference type="Gene3D" id="2.30.110.10">
    <property type="entry name" value="Electron Transport, Fmn-binding Protein, Chain A"/>
    <property type="match status" value="1"/>
</dbReference>
<sequence length="202" mass="22577">MVENNALLKLTHGMYVLTTSGAACFVDAVCQISSGDNPLVSIAVNKKNFTNEVLHNQDRYALSIVGEKDNMDLVKNFGFQSMRDHDKFASSPNKVEMIQGVPVVKDTLAYLVLEKVDTIENDTHTLFIGRVIEAKLTKQDRPMSYNYYQEHKDELMKVTTSQGKTAWVCTICGYVYYGETLPEGFTCPVCGVGPELFEKKQG</sequence>
<dbReference type="SUPFAM" id="SSF57802">
    <property type="entry name" value="Rubredoxin-like"/>
    <property type="match status" value="1"/>
</dbReference>
<dbReference type="Pfam" id="PF21349">
    <property type="entry name" value="RUBY_RBDX"/>
    <property type="match status" value="1"/>
</dbReference>
<proteinExistence type="predicted"/>